<feature type="region of interest" description="Disordered" evidence="1">
    <location>
        <begin position="304"/>
        <end position="328"/>
    </location>
</feature>
<keyword evidence="5" id="KW-1185">Reference proteome</keyword>
<proteinExistence type="predicted"/>
<evidence type="ECO:0000256" key="2">
    <source>
        <dbReference type="SAM" id="Phobius"/>
    </source>
</evidence>
<reference evidence="4" key="1">
    <citation type="journal article" date="2020" name="Stud. Mycol.">
        <title>101 Dothideomycetes genomes: a test case for predicting lifestyles and emergence of pathogens.</title>
        <authorList>
            <person name="Haridas S."/>
            <person name="Albert R."/>
            <person name="Binder M."/>
            <person name="Bloem J."/>
            <person name="Labutti K."/>
            <person name="Salamov A."/>
            <person name="Andreopoulos B."/>
            <person name="Baker S."/>
            <person name="Barry K."/>
            <person name="Bills G."/>
            <person name="Bluhm B."/>
            <person name="Cannon C."/>
            <person name="Castanera R."/>
            <person name="Culley D."/>
            <person name="Daum C."/>
            <person name="Ezra D."/>
            <person name="Gonzalez J."/>
            <person name="Henrissat B."/>
            <person name="Kuo A."/>
            <person name="Liang C."/>
            <person name="Lipzen A."/>
            <person name="Lutzoni F."/>
            <person name="Magnuson J."/>
            <person name="Mondo S."/>
            <person name="Nolan M."/>
            <person name="Ohm R."/>
            <person name="Pangilinan J."/>
            <person name="Park H.-J."/>
            <person name="Ramirez L."/>
            <person name="Alfaro M."/>
            <person name="Sun H."/>
            <person name="Tritt A."/>
            <person name="Yoshinaga Y."/>
            <person name="Zwiers L.-H."/>
            <person name="Turgeon B."/>
            <person name="Goodwin S."/>
            <person name="Spatafora J."/>
            <person name="Crous P."/>
            <person name="Grigoriev I."/>
        </authorList>
    </citation>
    <scope>NUCLEOTIDE SEQUENCE</scope>
    <source>
        <strain evidence="4">CBS 125425</strain>
    </source>
</reference>
<feature type="compositionally biased region" description="Polar residues" evidence="1">
    <location>
        <begin position="304"/>
        <end position="317"/>
    </location>
</feature>
<comment type="caution">
    <text evidence="4">The sequence shown here is derived from an EMBL/GenBank/DDBJ whole genome shotgun (WGS) entry which is preliminary data.</text>
</comment>
<dbReference type="EMBL" id="ML996265">
    <property type="protein sequence ID" value="KAF2728825.1"/>
    <property type="molecule type" value="Genomic_DNA"/>
</dbReference>
<keyword evidence="2" id="KW-0812">Transmembrane</keyword>
<organism evidence="4 5">
    <name type="scientific">Polyplosphaeria fusca</name>
    <dbReference type="NCBI Taxonomy" id="682080"/>
    <lineage>
        <taxon>Eukaryota</taxon>
        <taxon>Fungi</taxon>
        <taxon>Dikarya</taxon>
        <taxon>Ascomycota</taxon>
        <taxon>Pezizomycotina</taxon>
        <taxon>Dothideomycetes</taxon>
        <taxon>Pleosporomycetidae</taxon>
        <taxon>Pleosporales</taxon>
        <taxon>Tetraplosphaeriaceae</taxon>
        <taxon>Polyplosphaeria</taxon>
    </lineage>
</organism>
<evidence type="ECO:0000313" key="4">
    <source>
        <dbReference type="EMBL" id="KAF2728825.1"/>
    </source>
</evidence>
<keyword evidence="2" id="KW-1133">Transmembrane helix</keyword>
<dbReference type="AlphaFoldDB" id="A0A9P4QM09"/>
<sequence>MRNLLLSGVFAALTASAMPPLLEDASQDSFSLANETVCEQIPLGLRPRPGYNRSEHNPIVNLFKRGCTLPQGITCADQDPCCNDPNDNGNGWCCPAGVLCADGVDSTYCAWSTIFVTSTTTEYDYITNWNSYTESEAGTTEWETITSTNIITISESNVDTQTEVQTVTVTRRPAKRAERTKLPWMAPSTSASAPTFTPSVYKQQQPMPPRVTPPPQPRHFGFRNLFPRQDQELTTLTSTSMVTERTTLTTSADTTLTSYYSVTSTSTEVSTITFTSAIDAETTVTSTFTLTVDPGSTFTLTVGPGETSSAAVQQETKTPAAGGNSGDSGGGGGLSIGAKAGIGAGVGAVALFALLLLAFCLYRRRKNKQMQTALATAATPPPAAVMVEDRKSPAGRVYSPPPSSYHSGMIPVPPSGRYGNQSPDPRGYGGSSPPPAPGGYGGHSPTGSTPAPAYQYPSPDEARHEMYARGMTPQAYGMPPQPGLEVGQQQFEMAGYASPAQGHAMPFGYQGQEQTRYGGSPEMHHPRPN</sequence>
<dbReference type="Proteomes" id="UP000799444">
    <property type="component" value="Unassembled WGS sequence"/>
</dbReference>
<feature type="region of interest" description="Disordered" evidence="1">
    <location>
        <begin position="498"/>
        <end position="529"/>
    </location>
</feature>
<feature type="signal peptide" evidence="3">
    <location>
        <begin position="1"/>
        <end position="16"/>
    </location>
</feature>
<evidence type="ECO:0000256" key="3">
    <source>
        <dbReference type="SAM" id="SignalP"/>
    </source>
</evidence>
<accession>A0A9P4QM09</accession>
<evidence type="ECO:0000313" key="5">
    <source>
        <dbReference type="Proteomes" id="UP000799444"/>
    </source>
</evidence>
<keyword evidence="2" id="KW-0472">Membrane</keyword>
<feature type="region of interest" description="Disordered" evidence="1">
    <location>
        <begin position="389"/>
        <end position="458"/>
    </location>
</feature>
<feature type="chain" id="PRO_5040315922" evidence="3">
    <location>
        <begin position="17"/>
        <end position="529"/>
    </location>
</feature>
<gene>
    <name evidence="4" type="ORF">EJ04DRAFT_556499</name>
</gene>
<feature type="region of interest" description="Disordered" evidence="1">
    <location>
        <begin position="186"/>
        <end position="211"/>
    </location>
</feature>
<dbReference type="OrthoDB" id="10634253at2759"/>
<protein>
    <submittedName>
        <fullName evidence="4">Uncharacterized protein</fullName>
    </submittedName>
</protein>
<feature type="compositionally biased region" description="Low complexity" evidence="1">
    <location>
        <begin position="186"/>
        <end position="205"/>
    </location>
</feature>
<keyword evidence="3" id="KW-0732">Signal</keyword>
<feature type="transmembrane region" description="Helical" evidence="2">
    <location>
        <begin position="342"/>
        <end position="362"/>
    </location>
</feature>
<evidence type="ECO:0000256" key="1">
    <source>
        <dbReference type="SAM" id="MobiDB-lite"/>
    </source>
</evidence>
<name>A0A9P4QM09_9PLEO</name>